<reference evidence="1" key="1">
    <citation type="submission" date="2021-02" db="EMBL/GenBank/DDBJ databases">
        <authorList>
            <person name="Dougan E. K."/>
            <person name="Rhodes N."/>
            <person name="Thang M."/>
            <person name="Chan C."/>
        </authorList>
    </citation>
    <scope>NUCLEOTIDE SEQUENCE</scope>
</reference>
<sequence length="84" mass="9238">MRVRLMHGILCCCDEGSSAAVFFRPDGRALKMKVTPAALTLIRALSDVPQRIRDLPCRDAFERLCVLEVLRDAGAGAPGKRKRA</sequence>
<comment type="caution">
    <text evidence="1">The sequence shown here is derived from an EMBL/GenBank/DDBJ whole genome shotgun (WGS) entry which is preliminary data.</text>
</comment>
<dbReference type="EMBL" id="CAJNJA010009926">
    <property type="protein sequence ID" value="CAE7252037.1"/>
    <property type="molecule type" value="Genomic_DNA"/>
</dbReference>
<evidence type="ECO:0000313" key="2">
    <source>
        <dbReference type="Proteomes" id="UP000601435"/>
    </source>
</evidence>
<dbReference type="OrthoDB" id="425950at2759"/>
<protein>
    <submittedName>
        <fullName evidence="1">Uncharacterized protein</fullName>
    </submittedName>
</protein>
<name>A0A812LRQ7_9DINO</name>
<proteinExistence type="predicted"/>
<dbReference type="Proteomes" id="UP000601435">
    <property type="component" value="Unassembled WGS sequence"/>
</dbReference>
<gene>
    <name evidence="1" type="ORF">SNEC2469_LOCUS5276</name>
</gene>
<keyword evidence="2" id="KW-1185">Reference proteome</keyword>
<evidence type="ECO:0000313" key="1">
    <source>
        <dbReference type="EMBL" id="CAE7252037.1"/>
    </source>
</evidence>
<organism evidence="1 2">
    <name type="scientific">Symbiodinium necroappetens</name>
    <dbReference type="NCBI Taxonomy" id="1628268"/>
    <lineage>
        <taxon>Eukaryota</taxon>
        <taxon>Sar</taxon>
        <taxon>Alveolata</taxon>
        <taxon>Dinophyceae</taxon>
        <taxon>Suessiales</taxon>
        <taxon>Symbiodiniaceae</taxon>
        <taxon>Symbiodinium</taxon>
    </lineage>
</organism>
<accession>A0A812LRQ7</accession>
<dbReference type="AlphaFoldDB" id="A0A812LRQ7"/>